<dbReference type="OrthoDB" id="1953833at2"/>
<accession>A0A4R2KKG7</accession>
<proteinExistence type="predicted"/>
<evidence type="ECO:0000259" key="4">
    <source>
        <dbReference type="PROSITE" id="PS50110"/>
    </source>
</evidence>
<evidence type="ECO:0000256" key="1">
    <source>
        <dbReference type="ARBA" id="ARBA00018672"/>
    </source>
</evidence>
<dbReference type="Gene3D" id="3.40.50.2300">
    <property type="match status" value="1"/>
</dbReference>
<dbReference type="InterPro" id="IPR001789">
    <property type="entry name" value="Sig_transdc_resp-reg_receiver"/>
</dbReference>
<dbReference type="Proteomes" id="UP000294919">
    <property type="component" value="Unassembled WGS sequence"/>
</dbReference>
<comment type="caution">
    <text evidence="5">The sequence shown here is derived from an EMBL/GenBank/DDBJ whole genome shotgun (WGS) entry which is preliminary data.</text>
</comment>
<protein>
    <recommendedName>
        <fullName evidence="1">Stage 0 sporulation protein A homolog</fullName>
    </recommendedName>
</protein>
<sequence>MSRNDVFIVNDSKFESIVLKDILIKSGMNAIISDEHMIMKDLRNIKPAMVIVNYIMKDMTGDKVIEAIKKRFPEIICILASSSDLSKNQFIGYRIDEIIKIPVEPNHIKKMVEKYTSTQKRLCMHCKMEIEETFYICPYCGEKLKNRA</sequence>
<comment type="caution">
    <text evidence="3">Lacks conserved residue(s) required for the propagation of feature annotation.</text>
</comment>
<evidence type="ECO:0000313" key="6">
    <source>
        <dbReference type="Proteomes" id="UP000294919"/>
    </source>
</evidence>
<name>A0A4R2KKG7_9FIRM</name>
<comment type="function">
    <text evidence="2">May play the central regulatory role in sporulation. It may be an element of the effector pathway responsible for the activation of sporulation genes in response to nutritional stress. Spo0A may act in concert with spo0H (a sigma factor) to control the expression of some genes that are critical to the sporulation process.</text>
</comment>
<dbReference type="PROSITE" id="PS50110">
    <property type="entry name" value="RESPONSE_REGULATORY"/>
    <property type="match status" value="1"/>
</dbReference>
<evidence type="ECO:0000256" key="2">
    <source>
        <dbReference type="ARBA" id="ARBA00024867"/>
    </source>
</evidence>
<dbReference type="RefSeq" id="WP_132245706.1">
    <property type="nucleotide sequence ID" value="NZ_SLWV01000014.1"/>
</dbReference>
<dbReference type="EMBL" id="SLWV01000014">
    <property type="protein sequence ID" value="TCO73824.1"/>
    <property type="molecule type" value="Genomic_DNA"/>
</dbReference>
<evidence type="ECO:0000256" key="3">
    <source>
        <dbReference type="PROSITE-ProRule" id="PRU00169"/>
    </source>
</evidence>
<evidence type="ECO:0000313" key="5">
    <source>
        <dbReference type="EMBL" id="TCO73824.1"/>
    </source>
</evidence>
<keyword evidence="6" id="KW-1185">Reference proteome</keyword>
<dbReference type="InterPro" id="IPR011006">
    <property type="entry name" value="CheY-like_superfamily"/>
</dbReference>
<dbReference type="GO" id="GO:0000160">
    <property type="term" value="P:phosphorelay signal transduction system"/>
    <property type="evidence" value="ECO:0007669"/>
    <property type="project" value="InterPro"/>
</dbReference>
<reference evidence="5 6" key="1">
    <citation type="submission" date="2019-03" db="EMBL/GenBank/DDBJ databases">
        <title>Genomic Encyclopedia of Type Strains, Phase IV (KMG-IV): sequencing the most valuable type-strain genomes for metagenomic binning, comparative biology and taxonomic classification.</title>
        <authorList>
            <person name="Goeker M."/>
        </authorList>
    </citation>
    <scope>NUCLEOTIDE SEQUENCE [LARGE SCALE GENOMIC DNA]</scope>
    <source>
        <strain evidence="5 6">DSM 102940</strain>
    </source>
</reference>
<gene>
    <name evidence="5" type="ORF">EV214_11459</name>
</gene>
<organism evidence="5 6">
    <name type="scientific">Marinisporobacter balticus</name>
    <dbReference type="NCBI Taxonomy" id="2018667"/>
    <lineage>
        <taxon>Bacteria</taxon>
        <taxon>Bacillati</taxon>
        <taxon>Bacillota</taxon>
        <taxon>Clostridia</taxon>
        <taxon>Peptostreptococcales</taxon>
        <taxon>Thermotaleaceae</taxon>
        <taxon>Marinisporobacter</taxon>
    </lineage>
</organism>
<dbReference type="AlphaFoldDB" id="A0A4R2KKG7"/>
<dbReference type="SUPFAM" id="SSF52172">
    <property type="entry name" value="CheY-like"/>
    <property type="match status" value="1"/>
</dbReference>
<feature type="domain" description="Response regulatory" evidence="4">
    <location>
        <begin position="5"/>
        <end position="116"/>
    </location>
</feature>